<dbReference type="InterPro" id="IPR009027">
    <property type="entry name" value="Ribosomal_bL9/RNase_H1_N"/>
</dbReference>
<evidence type="ECO:0000256" key="4">
    <source>
        <dbReference type="ARBA" id="ARBA00022980"/>
    </source>
</evidence>
<dbReference type="SUPFAM" id="SSF55653">
    <property type="entry name" value="Ribosomal protein L9 C-domain"/>
    <property type="match status" value="1"/>
</dbReference>
<dbReference type="Pfam" id="PF01281">
    <property type="entry name" value="Ribosomal_L9_N"/>
    <property type="match status" value="1"/>
</dbReference>
<dbReference type="InterPro" id="IPR020070">
    <property type="entry name" value="Ribosomal_bL9_N"/>
</dbReference>
<dbReference type="InterPro" id="IPR036791">
    <property type="entry name" value="Ribosomal_bL9_C_sf"/>
</dbReference>
<dbReference type="GO" id="GO:1990904">
    <property type="term" value="C:ribonucleoprotein complex"/>
    <property type="evidence" value="ECO:0007669"/>
    <property type="project" value="UniProtKB-KW"/>
</dbReference>
<dbReference type="InterPro" id="IPR020069">
    <property type="entry name" value="Ribosomal_bL9_C"/>
</dbReference>
<dbReference type="AlphaFoldDB" id="A0AA35R5K7"/>
<dbReference type="InterPro" id="IPR036935">
    <property type="entry name" value="Ribosomal_bL9_N_sf"/>
</dbReference>
<protein>
    <recommendedName>
        <fullName evidence="6">Large ribosomal subunit protein bL9m</fullName>
    </recommendedName>
    <alternativeName>
        <fullName evidence="7">39S ribosomal protein L9, mitochondrial</fullName>
    </alternativeName>
    <alternativeName>
        <fullName evidence="8">50S ribosomal protein L9, chloroplastic</fullName>
    </alternativeName>
</protein>
<dbReference type="Proteomes" id="UP001174909">
    <property type="component" value="Unassembled WGS sequence"/>
</dbReference>
<comment type="caution">
    <text evidence="10">The sequence shown here is derived from an EMBL/GenBank/DDBJ whole genome shotgun (WGS) entry which is preliminary data.</text>
</comment>
<dbReference type="HAMAP" id="MF_00503">
    <property type="entry name" value="Ribosomal_bL9"/>
    <property type="match status" value="1"/>
</dbReference>
<keyword evidence="3" id="KW-0694">RNA-binding</keyword>
<evidence type="ECO:0000256" key="5">
    <source>
        <dbReference type="ARBA" id="ARBA00023274"/>
    </source>
</evidence>
<evidence type="ECO:0000256" key="1">
    <source>
        <dbReference type="ARBA" id="ARBA00010605"/>
    </source>
</evidence>
<accession>A0AA35R5K7</accession>
<dbReference type="GO" id="GO:0005840">
    <property type="term" value="C:ribosome"/>
    <property type="evidence" value="ECO:0007669"/>
    <property type="project" value="UniProtKB-KW"/>
</dbReference>
<organism evidence="10 11">
    <name type="scientific">Geodia barretti</name>
    <name type="common">Barrett's horny sponge</name>
    <dbReference type="NCBI Taxonomy" id="519541"/>
    <lineage>
        <taxon>Eukaryota</taxon>
        <taxon>Metazoa</taxon>
        <taxon>Porifera</taxon>
        <taxon>Demospongiae</taxon>
        <taxon>Heteroscleromorpha</taxon>
        <taxon>Tetractinellida</taxon>
        <taxon>Astrophorina</taxon>
        <taxon>Geodiidae</taxon>
        <taxon>Geodia</taxon>
    </lineage>
</organism>
<keyword evidence="11" id="KW-1185">Reference proteome</keyword>
<dbReference type="InterPro" id="IPR020594">
    <property type="entry name" value="Ribosomal_bL9_bac/chp"/>
</dbReference>
<dbReference type="GO" id="GO:0003735">
    <property type="term" value="F:structural constituent of ribosome"/>
    <property type="evidence" value="ECO:0007669"/>
    <property type="project" value="InterPro"/>
</dbReference>
<proteinExistence type="inferred from homology"/>
<dbReference type="InterPro" id="IPR000244">
    <property type="entry name" value="Ribosomal_bL9"/>
</dbReference>
<dbReference type="Gene3D" id="3.40.5.10">
    <property type="entry name" value="Ribosomal protein L9, N-terminal domain"/>
    <property type="match status" value="1"/>
</dbReference>
<dbReference type="GO" id="GO:0019843">
    <property type="term" value="F:rRNA binding"/>
    <property type="evidence" value="ECO:0007669"/>
    <property type="project" value="UniProtKB-KW"/>
</dbReference>
<reference evidence="10" key="1">
    <citation type="submission" date="2023-03" db="EMBL/GenBank/DDBJ databases">
        <authorList>
            <person name="Steffen K."/>
            <person name="Cardenas P."/>
        </authorList>
    </citation>
    <scope>NUCLEOTIDE SEQUENCE</scope>
</reference>
<dbReference type="GO" id="GO:0006412">
    <property type="term" value="P:translation"/>
    <property type="evidence" value="ECO:0007669"/>
    <property type="project" value="InterPro"/>
</dbReference>
<keyword evidence="2" id="KW-0699">rRNA-binding</keyword>
<dbReference type="SUPFAM" id="SSF55658">
    <property type="entry name" value="L9 N-domain-like"/>
    <property type="match status" value="1"/>
</dbReference>
<name>A0AA35R5K7_GEOBA</name>
<keyword evidence="5" id="KW-0687">Ribonucleoprotein</keyword>
<evidence type="ECO:0000256" key="7">
    <source>
        <dbReference type="ARBA" id="ARBA00035381"/>
    </source>
</evidence>
<evidence type="ECO:0000256" key="6">
    <source>
        <dbReference type="ARBA" id="ARBA00035194"/>
    </source>
</evidence>
<dbReference type="Gene3D" id="3.10.430.100">
    <property type="entry name" value="Ribosomal protein L9, C-terminal domain"/>
    <property type="match status" value="1"/>
</dbReference>
<evidence type="ECO:0000313" key="10">
    <source>
        <dbReference type="EMBL" id="CAI8003146.1"/>
    </source>
</evidence>
<gene>
    <name evidence="10" type="ORF">GBAR_LOCUS3560</name>
</gene>
<sequence>MEVILKKSVEGLGIPGDVLKVADGYARNYLLPMQLAVHATERNRRYLEHQKRVIDHQESKDKELAQEIASQITGVTCTLKRRAGENDRLFGSVTSMDVAEALRAQGFELERRFLELADPIRELGVFMVPVKLHTDVVIELRVVVERDE</sequence>
<comment type="similarity">
    <text evidence="1">Belongs to the bacterial ribosomal protein bL9 family.</text>
</comment>
<dbReference type="PANTHER" id="PTHR21368">
    <property type="entry name" value="50S RIBOSOMAL PROTEIN L9"/>
    <property type="match status" value="1"/>
</dbReference>
<keyword evidence="4 10" id="KW-0689">Ribosomal protein</keyword>
<evidence type="ECO:0000259" key="9">
    <source>
        <dbReference type="PROSITE" id="PS00651"/>
    </source>
</evidence>
<dbReference type="EMBL" id="CASHTH010000504">
    <property type="protein sequence ID" value="CAI8003146.1"/>
    <property type="molecule type" value="Genomic_DNA"/>
</dbReference>
<evidence type="ECO:0000256" key="3">
    <source>
        <dbReference type="ARBA" id="ARBA00022884"/>
    </source>
</evidence>
<dbReference type="PROSITE" id="PS00651">
    <property type="entry name" value="RIBOSOMAL_L9"/>
    <property type="match status" value="1"/>
</dbReference>
<feature type="domain" description="Ribosomal protein L9" evidence="9">
    <location>
        <begin position="13"/>
        <end position="40"/>
    </location>
</feature>
<dbReference type="NCBIfam" id="TIGR00158">
    <property type="entry name" value="L9"/>
    <property type="match status" value="1"/>
</dbReference>
<evidence type="ECO:0000256" key="8">
    <source>
        <dbReference type="ARBA" id="ARBA00035427"/>
    </source>
</evidence>
<dbReference type="Pfam" id="PF03948">
    <property type="entry name" value="Ribosomal_L9_C"/>
    <property type="match status" value="1"/>
</dbReference>
<evidence type="ECO:0000256" key="2">
    <source>
        <dbReference type="ARBA" id="ARBA00022730"/>
    </source>
</evidence>
<evidence type="ECO:0000313" key="11">
    <source>
        <dbReference type="Proteomes" id="UP001174909"/>
    </source>
</evidence>